<evidence type="ECO:0000256" key="2">
    <source>
        <dbReference type="SAM" id="SignalP"/>
    </source>
</evidence>
<dbReference type="Proteomes" id="UP000583049">
    <property type="component" value="Unassembled WGS sequence"/>
</dbReference>
<keyword evidence="1" id="KW-0812">Transmembrane</keyword>
<proteinExistence type="predicted"/>
<dbReference type="AlphaFoldDB" id="A0A7L4LUH1"/>
<feature type="non-terminal residue" evidence="3">
    <location>
        <position position="136"/>
    </location>
</feature>
<protein>
    <submittedName>
        <fullName evidence="3">FMR1N protein</fullName>
    </submittedName>
</protein>
<feature type="chain" id="PRO_5029712653" evidence="2">
    <location>
        <begin position="24"/>
        <end position="136"/>
    </location>
</feature>
<feature type="non-terminal residue" evidence="3">
    <location>
        <position position="1"/>
    </location>
</feature>
<dbReference type="PANTHER" id="PTHR37360">
    <property type="entry name" value="FRAGILE X MENTAL RETARDATION 1 NEIGHBOR PROTEIN"/>
    <property type="match status" value="1"/>
</dbReference>
<keyword evidence="4" id="KW-1185">Reference proteome</keyword>
<sequence>TGTHLVWECVVLVLLCSINSSFASPTEHVLEKSEVAPSNFSMNLEDVYEALLSFFRPVTCHHKDEQTLIPCHVGESLNITECLKNKCCPSKTSHDLPCYMPFEDSMQLMFRVLVLVAGGLLILGCLPLCCCAGLQK</sequence>
<organism evidence="3 4">
    <name type="scientific">Glareola pratincola</name>
    <name type="common">Collared pratincole</name>
    <name type="synonym">Hirundo pratincola</name>
    <dbReference type="NCBI Taxonomy" id="43316"/>
    <lineage>
        <taxon>Eukaryota</taxon>
        <taxon>Metazoa</taxon>
        <taxon>Chordata</taxon>
        <taxon>Craniata</taxon>
        <taxon>Vertebrata</taxon>
        <taxon>Euteleostomi</taxon>
        <taxon>Archelosauria</taxon>
        <taxon>Archosauria</taxon>
        <taxon>Dinosauria</taxon>
        <taxon>Saurischia</taxon>
        <taxon>Theropoda</taxon>
        <taxon>Coelurosauria</taxon>
        <taxon>Aves</taxon>
        <taxon>Neognathae</taxon>
        <taxon>Neoaves</taxon>
        <taxon>Charadriiformes</taxon>
        <taxon>Glareolidae</taxon>
        <taxon>Glareola</taxon>
    </lineage>
</organism>
<keyword evidence="1" id="KW-0472">Membrane</keyword>
<dbReference type="InterPro" id="IPR055331">
    <property type="entry name" value="FMR1-like"/>
</dbReference>
<feature type="transmembrane region" description="Helical" evidence="1">
    <location>
        <begin position="109"/>
        <end position="134"/>
    </location>
</feature>
<dbReference type="PANTHER" id="PTHR37360:SF1">
    <property type="entry name" value="FMR1 NEIGHBOR PROTEIN"/>
    <property type="match status" value="1"/>
</dbReference>
<accession>A0A7L4LUH1</accession>
<dbReference type="EMBL" id="VWPO01000046">
    <property type="protein sequence ID" value="NXY67624.1"/>
    <property type="molecule type" value="Genomic_DNA"/>
</dbReference>
<name>A0A7L4LUH1_GLAPT</name>
<keyword evidence="1" id="KW-1133">Transmembrane helix</keyword>
<keyword evidence="2" id="KW-0732">Signal</keyword>
<comment type="caution">
    <text evidence="3">The sequence shown here is derived from an EMBL/GenBank/DDBJ whole genome shotgun (WGS) entry which is preliminary data.</text>
</comment>
<evidence type="ECO:0000313" key="3">
    <source>
        <dbReference type="EMBL" id="NXY67624.1"/>
    </source>
</evidence>
<reference evidence="3 4" key="1">
    <citation type="submission" date="2019-09" db="EMBL/GenBank/DDBJ databases">
        <title>Bird 10,000 Genomes (B10K) Project - Family phase.</title>
        <authorList>
            <person name="Zhang G."/>
        </authorList>
    </citation>
    <scope>NUCLEOTIDE SEQUENCE [LARGE SCALE GENOMIC DNA]</scope>
    <source>
        <strain evidence="3">B10K-CU-031-08</strain>
        <tissue evidence="3">Muscle</tissue>
    </source>
</reference>
<evidence type="ECO:0000256" key="1">
    <source>
        <dbReference type="SAM" id="Phobius"/>
    </source>
</evidence>
<evidence type="ECO:0000313" key="4">
    <source>
        <dbReference type="Proteomes" id="UP000583049"/>
    </source>
</evidence>
<feature type="signal peptide" evidence="2">
    <location>
        <begin position="1"/>
        <end position="23"/>
    </location>
</feature>
<gene>
    <name evidence="3" type="primary">Fmr1nb</name>
    <name evidence="3" type="ORF">GLAPRA_R03051</name>
</gene>